<keyword evidence="3" id="KW-1185">Reference proteome</keyword>
<evidence type="ECO:0000313" key="2">
    <source>
        <dbReference type="EMBL" id="KAK1469267.1"/>
    </source>
</evidence>
<dbReference type="Proteomes" id="UP001239795">
    <property type="component" value="Unassembled WGS sequence"/>
</dbReference>
<evidence type="ECO:0000313" key="3">
    <source>
        <dbReference type="Proteomes" id="UP001239795"/>
    </source>
</evidence>
<comment type="caution">
    <text evidence="2">The sequence shown here is derived from an EMBL/GenBank/DDBJ whole genome shotgun (WGS) entry which is preliminary data.</text>
</comment>
<dbReference type="EMBL" id="MLGG01000001">
    <property type="protein sequence ID" value="KAK1469267.1"/>
    <property type="molecule type" value="Genomic_DNA"/>
</dbReference>
<gene>
    <name evidence="2" type="ORF">CMEL01_01034</name>
</gene>
<proteinExistence type="predicted"/>
<evidence type="ECO:0008006" key="4">
    <source>
        <dbReference type="Google" id="ProtNLM"/>
    </source>
</evidence>
<name>A0AAI9V5P7_9PEZI</name>
<protein>
    <recommendedName>
        <fullName evidence="4">Secreted protein</fullName>
    </recommendedName>
</protein>
<feature type="chain" id="PRO_5042592589" description="Secreted protein" evidence="1">
    <location>
        <begin position="21"/>
        <end position="174"/>
    </location>
</feature>
<dbReference type="AlphaFoldDB" id="A0AAI9V5P7"/>
<evidence type="ECO:0000256" key="1">
    <source>
        <dbReference type="SAM" id="SignalP"/>
    </source>
</evidence>
<reference evidence="2 3" key="1">
    <citation type="submission" date="2016-10" db="EMBL/GenBank/DDBJ databases">
        <title>The genome sequence of Colletotrichum fioriniae PJ7.</title>
        <authorList>
            <person name="Baroncelli R."/>
        </authorList>
    </citation>
    <scope>NUCLEOTIDE SEQUENCE [LARGE SCALE GENOMIC DNA]</scope>
    <source>
        <strain evidence="2">Col 31</strain>
    </source>
</reference>
<organism evidence="2 3">
    <name type="scientific">Colletotrichum melonis</name>
    <dbReference type="NCBI Taxonomy" id="1209925"/>
    <lineage>
        <taxon>Eukaryota</taxon>
        <taxon>Fungi</taxon>
        <taxon>Dikarya</taxon>
        <taxon>Ascomycota</taxon>
        <taxon>Pezizomycotina</taxon>
        <taxon>Sordariomycetes</taxon>
        <taxon>Hypocreomycetidae</taxon>
        <taxon>Glomerellales</taxon>
        <taxon>Glomerellaceae</taxon>
        <taxon>Colletotrichum</taxon>
        <taxon>Colletotrichum acutatum species complex</taxon>
    </lineage>
</organism>
<feature type="signal peptide" evidence="1">
    <location>
        <begin position="1"/>
        <end position="20"/>
    </location>
</feature>
<accession>A0AAI9V5P7</accession>
<sequence>MLRACFVGLVFLTFLQKLKLGTWKEQDEMDLLTYLTDTSYRYFWSQKSRGWPVGRVVRAWLIYAHVIRRRLALHVGRLLHDNDLLLMARLVAFAKSNPTQYTRQAVMDHHLFSLSPSTIQTVPRGFPLLHPLHYHCDGLDAHFDASPPRLSVVNGYLPPPASTLPTLVLFFPCF</sequence>
<keyword evidence="1" id="KW-0732">Signal</keyword>